<evidence type="ECO:0000313" key="2">
    <source>
        <dbReference type="Proteomes" id="UP000275394"/>
    </source>
</evidence>
<keyword evidence="2" id="KW-1185">Reference proteome</keyword>
<organism evidence="1 2">
    <name type="scientific">Sinobacterium caligoides</name>
    <dbReference type="NCBI Taxonomy" id="933926"/>
    <lineage>
        <taxon>Bacteria</taxon>
        <taxon>Pseudomonadati</taxon>
        <taxon>Pseudomonadota</taxon>
        <taxon>Gammaproteobacteria</taxon>
        <taxon>Cellvibrionales</taxon>
        <taxon>Spongiibacteraceae</taxon>
        <taxon>Sinobacterium</taxon>
    </lineage>
</organism>
<proteinExistence type="predicted"/>
<sequence>MAKLLPLSYSGQRFLSALSNILVEPTNKSKNKSAMKSAINSCHKKHSDYIYRKHFTTVDEQDYLHKMYNMLLYKTYIKNGLGRDKHYQHNSAGKGVRNDRVAD</sequence>
<gene>
    <name evidence="1" type="ORF">EDC56_1666</name>
</gene>
<protein>
    <submittedName>
        <fullName evidence="1">Uncharacterized protein</fullName>
    </submittedName>
</protein>
<reference evidence="1 2" key="1">
    <citation type="submission" date="2018-11" db="EMBL/GenBank/DDBJ databases">
        <title>Genomic Encyclopedia of Type Strains, Phase IV (KMG-IV): sequencing the most valuable type-strain genomes for metagenomic binning, comparative biology and taxonomic classification.</title>
        <authorList>
            <person name="Goeker M."/>
        </authorList>
    </citation>
    <scope>NUCLEOTIDE SEQUENCE [LARGE SCALE GENOMIC DNA]</scope>
    <source>
        <strain evidence="1 2">DSM 100316</strain>
    </source>
</reference>
<dbReference type="AlphaFoldDB" id="A0A3N2DN46"/>
<dbReference type="Proteomes" id="UP000275394">
    <property type="component" value="Unassembled WGS sequence"/>
</dbReference>
<comment type="caution">
    <text evidence="1">The sequence shown here is derived from an EMBL/GenBank/DDBJ whole genome shotgun (WGS) entry which is preliminary data.</text>
</comment>
<accession>A0A3N2DN46</accession>
<evidence type="ECO:0000313" key="1">
    <source>
        <dbReference type="EMBL" id="ROS01237.1"/>
    </source>
</evidence>
<name>A0A3N2DN46_9GAMM</name>
<dbReference type="EMBL" id="RKHR01000004">
    <property type="protein sequence ID" value="ROS01237.1"/>
    <property type="molecule type" value="Genomic_DNA"/>
</dbReference>